<dbReference type="AlphaFoldDB" id="A0A0D2GGV0"/>
<protein>
    <submittedName>
        <fullName evidence="2">CoA-binding protein</fullName>
    </submittedName>
</protein>
<dbReference type="PANTHER" id="PTHR42793">
    <property type="entry name" value="COA BINDING DOMAIN CONTAINING PROTEIN"/>
    <property type="match status" value="1"/>
</dbReference>
<dbReference type="PATRIC" id="fig|1429043.3.peg.1898"/>
<dbReference type="STRING" id="1429043.X474_08970"/>
<dbReference type="Pfam" id="PF13380">
    <property type="entry name" value="CoA_binding_2"/>
    <property type="match status" value="1"/>
</dbReference>
<dbReference type="Gene3D" id="3.40.50.261">
    <property type="entry name" value="Succinyl-CoA synthetase domains"/>
    <property type="match status" value="2"/>
</dbReference>
<sequence length="489" mass="53354">MPEIIDATPLQKMTAPKSIAFFGASNNPASMGTTQLRCLLKMGYQGKVFPIHPRETMVQGLQAYKDVADLPEVPDLAVLILPTKVVIDILDKCGRLGIKKAVVVSGGFLEVGGEGKTLQEELKETAKRHGIRFLGPNCLGLVNTHEKLNTTFFPCDCDPGFIGMVSQSGSFVTQIFTYLKRYGLGFSTAFSVGNEANLDLVDCLEHLSRDPETKVITLYIEAIRRGREFIEAARSITQTKPIVAYYVGGSEAGRQAGLSHTGAMAGPDPLYEGIFRQAGVIRAATIEELFDFAWVLGASPLPQGDNMIILTHSGGPGAACADACGREGLKLPELPLDLKKALSKYVPHTGSLRNPVDVTFSKNPMEYFRDMPQLILNNPMVDGLLIYFLLPGFMAEQALEVMGVPQEEIKEKVGEFIDQQAGGVARMMKNSPKPVLGFSFMERDELPIQVVQKQGLPVLPSPERAARAMKALFLYKKLKAKNNFSQEAA</sequence>
<organism evidence="2 3">
    <name type="scientific">Dethiosulfatarculus sandiegensis</name>
    <dbReference type="NCBI Taxonomy" id="1429043"/>
    <lineage>
        <taxon>Bacteria</taxon>
        <taxon>Pseudomonadati</taxon>
        <taxon>Thermodesulfobacteriota</taxon>
        <taxon>Desulfarculia</taxon>
        <taxon>Desulfarculales</taxon>
        <taxon>Desulfarculaceae</taxon>
        <taxon>Dethiosulfatarculus</taxon>
    </lineage>
</organism>
<gene>
    <name evidence="2" type="ORF">X474_08970</name>
</gene>
<dbReference type="PANTHER" id="PTHR42793:SF1">
    <property type="entry name" value="PEPTIDYL-LYSINE N-ACETYLTRANSFERASE PATZ"/>
    <property type="match status" value="1"/>
</dbReference>
<comment type="caution">
    <text evidence="2">The sequence shown here is derived from an EMBL/GenBank/DDBJ whole genome shotgun (WGS) entry which is preliminary data.</text>
</comment>
<dbReference type="Pfam" id="PF13607">
    <property type="entry name" value="Succ_CoA_lig"/>
    <property type="match status" value="1"/>
</dbReference>
<dbReference type="SUPFAM" id="SSF51735">
    <property type="entry name" value="NAD(P)-binding Rossmann-fold domains"/>
    <property type="match status" value="1"/>
</dbReference>
<dbReference type="RefSeq" id="WP_044348017.1">
    <property type="nucleotide sequence ID" value="NZ_AZAC01000011.1"/>
</dbReference>
<keyword evidence="3" id="KW-1185">Reference proteome</keyword>
<dbReference type="InterPro" id="IPR016102">
    <property type="entry name" value="Succinyl-CoA_synth-like"/>
</dbReference>
<evidence type="ECO:0000313" key="2">
    <source>
        <dbReference type="EMBL" id="KIX14152.1"/>
    </source>
</evidence>
<dbReference type="InterPro" id="IPR003781">
    <property type="entry name" value="CoA-bd"/>
</dbReference>
<dbReference type="EMBL" id="AZAC01000011">
    <property type="protein sequence ID" value="KIX14152.1"/>
    <property type="molecule type" value="Genomic_DNA"/>
</dbReference>
<dbReference type="SUPFAM" id="SSF52210">
    <property type="entry name" value="Succinyl-CoA synthetase domains"/>
    <property type="match status" value="2"/>
</dbReference>
<dbReference type="Pfam" id="PF19045">
    <property type="entry name" value="Ligase_CoA_2"/>
    <property type="match status" value="1"/>
</dbReference>
<dbReference type="Proteomes" id="UP000032233">
    <property type="component" value="Unassembled WGS sequence"/>
</dbReference>
<dbReference type="SMART" id="SM00881">
    <property type="entry name" value="CoA_binding"/>
    <property type="match status" value="1"/>
</dbReference>
<dbReference type="InterPro" id="IPR032875">
    <property type="entry name" value="Succ_CoA_lig_flav_dom"/>
</dbReference>
<evidence type="ECO:0000313" key="3">
    <source>
        <dbReference type="Proteomes" id="UP000032233"/>
    </source>
</evidence>
<reference evidence="2 3" key="1">
    <citation type="submission" date="2013-11" db="EMBL/GenBank/DDBJ databases">
        <title>Metagenomic analysis of a methanogenic consortium involved in long chain n-alkane degradation.</title>
        <authorList>
            <person name="Davidova I.A."/>
            <person name="Callaghan A.V."/>
            <person name="Wawrik B."/>
            <person name="Pruitt S."/>
            <person name="Marks C."/>
            <person name="Duncan K.E."/>
            <person name="Suflita J.M."/>
        </authorList>
    </citation>
    <scope>NUCLEOTIDE SEQUENCE [LARGE SCALE GENOMIC DNA]</scope>
    <source>
        <strain evidence="2 3">SPR</strain>
    </source>
</reference>
<evidence type="ECO:0000259" key="1">
    <source>
        <dbReference type="SMART" id="SM00881"/>
    </source>
</evidence>
<dbReference type="InterPro" id="IPR036291">
    <property type="entry name" value="NAD(P)-bd_dom_sf"/>
</dbReference>
<feature type="domain" description="CoA-binding" evidence="1">
    <location>
        <begin position="13"/>
        <end position="108"/>
    </location>
</feature>
<dbReference type="Gene3D" id="3.40.50.720">
    <property type="entry name" value="NAD(P)-binding Rossmann-like Domain"/>
    <property type="match status" value="1"/>
</dbReference>
<dbReference type="InterPro" id="IPR043938">
    <property type="entry name" value="Ligase_CoA_dom"/>
</dbReference>
<dbReference type="OrthoDB" id="9791027at2"/>
<dbReference type="InParanoid" id="A0A0D2GGV0"/>
<name>A0A0D2GGV0_9BACT</name>
<accession>A0A0D2GGV0</accession>
<dbReference type="GO" id="GO:0043758">
    <property type="term" value="F:acetate-CoA ligase (ADP-forming) activity"/>
    <property type="evidence" value="ECO:0007669"/>
    <property type="project" value="InterPro"/>
</dbReference>
<proteinExistence type="predicted"/>